<name>A0A8S1U7P6_9CILI</name>
<accession>A0A8S1U7P6</accession>
<evidence type="ECO:0000313" key="1">
    <source>
        <dbReference type="EMBL" id="CAD8160820.1"/>
    </source>
</evidence>
<dbReference type="OrthoDB" id="300058at2759"/>
<protein>
    <submittedName>
        <fullName evidence="1">Uncharacterized protein</fullName>
    </submittedName>
</protein>
<dbReference type="Proteomes" id="UP000689195">
    <property type="component" value="Unassembled WGS sequence"/>
</dbReference>
<dbReference type="EMBL" id="CAJJDO010000035">
    <property type="protein sequence ID" value="CAD8160820.1"/>
    <property type="molecule type" value="Genomic_DNA"/>
</dbReference>
<evidence type="ECO:0000313" key="2">
    <source>
        <dbReference type="Proteomes" id="UP000689195"/>
    </source>
</evidence>
<sequence length="760" mass="90180">MHQQLSAYDQLEQLYSRNDIKIIDYQSAISNQIMLFSCINLDQNKTFLQILNDPIQTEIATVNVPSAKPIQLKDLQSQEISQIFSQNQDIYLYSFTHSSHTISVSYLEYFESFAITYNGFTTILENEQDINRWSPPNRERYCIIVYSFFGILNKFNEAALKSFKKDLSNRSLIGMGCYKSIQWFGIVEHYGQEKLLSPNIVKNFLQKYNLEFVFVKCYQNVSLNSLTTIYEEIRNQYLFDFNDMNQGSTIYFWNSKQYLGSYFISHKHYEILETVKRIFIERKNKLSPLAFLSEYDLNNNEIQFYKNYINRILQETNKMDLTFSTLTSIIFNSILIGSEKQFHKPGNRYPLSYCMKPTIIVIIPLGLNQSGFERLFQQLQQTFFFVNKITSPEQITNKYQIQYFDRSLSWEQCIKLIDQLKKKKDVLTVGLLHQNKQQQYKLKSGVCFPFSYEYISYSLIESSDNYQEFEENIKILLSYRNQDVRQLPLNELLLTSLLPDDQQTRRNQMLCQEQDIEDIIFNKDLNIEQMRNIIFRQRKNQFHIQDQYFQMLSYDLIAEIESQLKIFLQNPKISQSYVIITIQKYKPIEQKQKSIQYFITDESWKEIEDYVLDSLELVAQKFRQNEIISQTIKLLTDQFLNSGMITYNKNLIPFNINKKTQKIQSAKMQIVVIVLNAIIIMIPENSKLFQGITIYTKSLEASLMPEILNILKDNLQKLQRENIEERSVLNQQFNLKNQEWNAFIVKFSSTEITFKNIQQE</sequence>
<comment type="caution">
    <text evidence="1">The sequence shown here is derived from an EMBL/GenBank/DDBJ whole genome shotgun (WGS) entry which is preliminary data.</text>
</comment>
<proteinExistence type="predicted"/>
<keyword evidence="2" id="KW-1185">Reference proteome</keyword>
<gene>
    <name evidence="1" type="ORF">PPENT_87.1.T0350188</name>
</gene>
<organism evidence="1 2">
    <name type="scientific">Paramecium pentaurelia</name>
    <dbReference type="NCBI Taxonomy" id="43138"/>
    <lineage>
        <taxon>Eukaryota</taxon>
        <taxon>Sar</taxon>
        <taxon>Alveolata</taxon>
        <taxon>Ciliophora</taxon>
        <taxon>Intramacronucleata</taxon>
        <taxon>Oligohymenophorea</taxon>
        <taxon>Peniculida</taxon>
        <taxon>Parameciidae</taxon>
        <taxon>Paramecium</taxon>
    </lineage>
</organism>
<dbReference type="AlphaFoldDB" id="A0A8S1U7P6"/>
<reference evidence="1" key="1">
    <citation type="submission" date="2021-01" db="EMBL/GenBank/DDBJ databases">
        <authorList>
            <consortium name="Genoscope - CEA"/>
            <person name="William W."/>
        </authorList>
    </citation>
    <scope>NUCLEOTIDE SEQUENCE</scope>
</reference>